<dbReference type="PANTHER" id="PTHR42909:SF1">
    <property type="entry name" value="CARBOHYDRATE KINASE PFKB DOMAIN-CONTAINING PROTEIN"/>
    <property type="match status" value="1"/>
</dbReference>
<name>A0A8S4E3J8_PLUXY</name>
<gene>
    <name evidence="4" type="ORF">PLXY2_LOCUS3965</name>
</gene>
<dbReference type="PANTHER" id="PTHR42909">
    <property type="entry name" value="ZGC:136858"/>
    <property type="match status" value="1"/>
</dbReference>
<dbReference type="GO" id="GO:0016798">
    <property type="term" value="F:hydrolase activity, acting on glycosyl bonds"/>
    <property type="evidence" value="ECO:0007669"/>
    <property type="project" value="TreeGrafter"/>
</dbReference>
<feature type="region of interest" description="Disordered" evidence="2">
    <location>
        <begin position="1"/>
        <end position="56"/>
    </location>
</feature>
<dbReference type="InterPro" id="IPR029056">
    <property type="entry name" value="Ribokinase-like"/>
</dbReference>
<reference evidence="4" key="1">
    <citation type="submission" date="2020-11" db="EMBL/GenBank/DDBJ databases">
        <authorList>
            <person name="Whiteford S."/>
        </authorList>
    </citation>
    <scope>NUCLEOTIDE SEQUENCE</scope>
</reference>
<evidence type="ECO:0000313" key="4">
    <source>
        <dbReference type="EMBL" id="CAG9107842.1"/>
    </source>
</evidence>
<proteinExistence type="predicted"/>
<accession>A0A8S4E3J8</accession>
<organism evidence="4 5">
    <name type="scientific">Plutella xylostella</name>
    <name type="common">Diamondback moth</name>
    <name type="synonym">Plutella maculipennis</name>
    <dbReference type="NCBI Taxonomy" id="51655"/>
    <lineage>
        <taxon>Eukaryota</taxon>
        <taxon>Metazoa</taxon>
        <taxon>Ecdysozoa</taxon>
        <taxon>Arthropoda</taxon>
        <taxon>Hexapoda</taxon>
        <taxon>Insecta</taxon>
        <taxon>Pterygota</taxon>
        <taxon>Neoptera</taxon>
        <taxon>Endopterygota</taxon>
        <taxon>Lepidoptera</taxon>
        <taxon>Glossata</taxon>
        <taxon>Ditrysia</taxon>
        <taxon>Yponomeutoidea</taxon>
        <taxon>Plutellidae</taxon>
        <taxon>Plutella</taxon>
    </lineage>
</organism>
<evidence type="ECO:0000259" key="3">
    <source>
        <dbReference type="Pfam" id="PF00294"/>
    </source>
</evidence>
<dbReference type="EMBL" id="CAJHNJ030000010">
    <property type="protein sequence ID" value="CAG9107842.1"/>
    <property type="molecule type" value="Genomic_DNA"/>
</dbReference>
<dbReference type="Gene3D" id="3.40.1190.20">
    <property type="match status" value="1"/>
</dbReference>
<feature type="domain" description="Carbohydrate kinase PfkB" evidence="3">
    <location>
        <begin position="81"/>
        <end position="201"/>
    </location>
</feature>
<dbReference type="Pfam" id="PF00294">
    <property type="entry name" value="PfkB"/>
    <property type="match status" value="1"/>
</dbReference>
<dbReference type="GO" id="GO:0005737">
    <property type="term" value="C:cytoplasm"/>
    <property type="evidence" value="ECO:0007669"/>
    <property type="project" value="TreeGrafter"/>
</dbReference>
<protein>
    <submittedName>
        <fullName evidence="4">(diamondback moth) hypothetical protein</fullName>
    </submittedName>
</protein>
<dbReference type="Proteomes" id="UP000653454">
    <property type="component" value="Unassembled WGS sequence"/>
</dbReference>
<dbReference type="GO" id="GO:0006796">
    <property type="term" value="P:phosphate-containing compound metabolic process"/>
    <property type="evidence" value="ECO:0007669"/>
    <property type="project" value="UniProtKB-ARBA"/>
</dbReference>
<comment type="caution">
    <text evidence="4">The sequence shown here is derived from an EMBL/GenBank/DDBJ whole genome shotgun (WGS) entry which is preliminary data.</text>
</comment>
<dbReference type="GO" id="GO:0004730">
    <property type="term" value="F:pseudouridylate synthase activity"/>
    <property type="evidence" value="ECO:0007669"/>
    <property type="project" value="TreeGrafter"/>
</dbReference>
<keyword evidence="1" id="KW-0479">Metal-binding</keyword>
<evidence type="ECO:0000256" key="2">
    <source>
        <dbReference type="SAM" id="MobiDB-lite"/>
    </source>
</evidence>
<dbReference type="GO" id="GO:0046872">
    <property type="term" value="F:metal ion binding"/>
    <property type="evidence" value="ECO:0007669"/>
    <property type="project" value="UniProtKB-KW"/>
</dbReference>
<evidence type="ECO:0000256" key="1">
    <source>
        <dbReference type="ARBA" id="ARBA00022723"/>
    </source>
</evidence>
<dbReference type="AlphaFoldDB" id="A0A8S4E3J8"/>
<dbReference type="InterPro" id="IPR011611">
    <property type="entry name" value="PfkB_dom"/>
</dbReference>
<evidence type="ECO:0000313" key="5">
    <source>
        <dbReference type="Proteomes" id="UP000653454"/>
    </source>
</evidence>
<sequence>MASATATIPGSGPYSASPKRKGSRGQSSTCWPTTEKDGSAWCQPKTPRRSSGIEEEEKLPQHGFVNDLDGSTHACLGGVCAGGVARNMAEALWRMRGPGAARLLTAVGDDADGDYLQSVAEGMLLDGCRVEGGRTPSYAAVMDSSGECLLGLGDMALHQAISIDLVDKHMEVLSRAPLVVLDGNAPPATVHHVLALCQRMDKPGTTYHLGTVDC</sequence>
<dbReference type="SUPFAM" id="SSF53613">
    <property type="entry name" value="Ribokinase-like"/>
    <property type="match status" value="1"/>
</dbReference>
<keyword evidence="5" id="KW-1185">Reference proteome</keyword>